<dbReference type="CDD" id="cd06588">
    <property type="entry name" value="PhnB_like"/>
    <property type="match status" value="1"/>
</dbReference>
<reference evidence="2 3" key="1">
    <citation type="submission" date="2019-06" db="EMBL/GenBank/DDBJ databases">
        <title>Echinicola alkalisoli sp. nov. isolated from saline soil.</title>
        <authorList>
            <person name="Sun J.-Q."/>
            <person name="Xu L."/>
        </authorList>
    </citation>
    <scope>NUCLEOTIDE SEQUENCE [LARGE SCALE GENOMIC DNA]</scope>
    <source>
        <strain evidence="2 3">LN3S3</strain>
    </source>
</reference>
<dbReference type="AlphaFoldDB" id="A0A514CIZ0"/>
<sequence length="135" mass="15376">MSRIITYLTFNGNCLEAMRFYQACLGGTLEFQTVEESPLSDNLPSAFKKYILHATLNHGRAILLGTDMVSEKGLKKGNSISMMIDCDSENEIRTYLSNLLEGGKLIAPLEENYWGTLFGEVKDKFENYWLLRYQS</sequence>
<dbReference type="PANTHER" id="PTHR33990:SF1">
    <property type="entry name" value="PROTEIN YJDN"/>
    <property type="match status" value="1"/>
</dbReference>
<gene>
    <name evidence="2" type="ORF">FKX85_12155</name>
</gene>
<accession>A0A514CIZ0</accession>
<dbReference type="KEGG" id="echi:FKX85_12155"/>
<dbReference type="OrthoDB" id="9795306at2"/>
<dbReference type="PANTHER" id="PTHR33990">
    <property type="entry name" value="PROTEIN YJDN-RELATED"/>
    <property type="match status" value="1"/>
</dbReference>
<protein>
    <submittedName>
        <fullName evidence="2">VOC family protein</fullName>
    </submittedName>
</protein>
<dbReference type="InterPro" id="IPR029068">
    <property type="entry name" value="Glyas_Bleomycin-R_OHBP_Dase"/>
</dbReference>
<evidence type="ECO:0000313" key="3">
    <source>
        <dbReference type="Proteomes" id="UP000316614"/>
    </source>
</evidence>
<evidence type="ECO:0000313" key="2">
    <source>
        <dbReference type="EMBL" id="QDH79746.1"/>
    </source>
</evidence>
<dbReference type="Proteomes" id="UP000316614">
    <property type="component" value="Chromosome"/>
</dbReference>
<evidence type="ECO:0000259" key="1">
    <source>
        <dbReference type="Pfam" id="PF06983"/>
    </source>
</evidence>
<proteinExistence type="predicted"/>
<dbReference type="EMBL" id="CP041253">
    <property type="protein sequence ID" value="QDH79746.1"/>
    <property type="molecule type" value="Genomic_DNA"/>
</dbReference>
<keyword evidence="3" id="KW-1185">Reference proteome</keyword>
<dbReference type="RefSeq" id="WP_141614987.1">
    <property type="nucleotide sequence ID" value="NZ_CP041253.1"/>
</dbReference>
<dbReference type="SUPFAM" id="SSF54593">
    <property type="entry name" value="Glyoxalase/Bleomycin resistance protein/Dihydroxybiphenyl dioxygenase"/>
    <property type="match status" value="1"/>
</dbReference>
<dbReference type="InterPro" id="IPR028973">
    <property type="entry name" value="PhnB-like"/>
</dbReference>
<feature type="domain" description="PhnB-like" evidence="1">
    <location>
        <begin position="3"/>
        <end position="129"/>
    </location>
</feature>
<name>A0A514CIZ0_9BACT</name>
<organism evidence="2 3">
    <name type="scientific">Echinicola soli</name>
    <dbReference type="NCBI Taxonomy" id="2591634"/>
    <lineage>
        <taxon>Bacteria</taxon>
        <taxon>Pseudomonadati</taxon>
        <taxon>Bacteroidota</taxon>
        <taxon>Cytophagia</taxon>
        <taxon>Cytophagales</taxon>
        <taxon>Cyclobacteriaceae</taxon>
        <taxon>Echinicola</taxon>
    </lineage>
</organism>
<dbReference type="Gene3D" id="3.10.180.10">
    <property type="entry name" value="2,3-Dihydroxybiphenyl 1,2-Dioxygenase, domain 1"/>
    <property type="match status" value="1"/>
</dbReference>
<dbReference type="Pfam" id="PF06983">
    <property type="entry name" value="3-dmu-9_3-mt"/>
    <property type="match status" value="1"/>
</dbReference>